<dbReference type="PANTHER" id="PTHR18968">
    <property type="entry name" value="THIAMINE PYROPHOSPHATE ENZYMES"/>
    <property type="match status" value="1"/>
</dbReference>
<evidence type="ECO:0000313" key="4">
    <source>
        <dbReference type="EMBL" id="VTR61544.1"/>
    </source>
</evidence>
<dbReference type="GO" id="GO:0009099">
    <property type="term" value="P:L-valine biosynthetic process"/>
    <property type="evidence" value="ECO:0007669"/>
    <property type="project" value="TreeGrafter"/>
</dbReference>
<name>A0A4U9WPB4_SERFO</name>
<evidence type="ECO:0000259" key="3">
    <source>
        <dbReference type="Pfam" id="PF02775"/>
    </source>
</evidence>
<dbReference type="Pfam" id="PF02775">
    <property type="entry name" value="TPP_enzyme_C"/>
    <property type="match status" value="1"/>
</dbReference>
<dbReference type="GO" id="GO:0009097">
    <property type="term" value="P:isoleucine biosynthetic process"/>
    <property type="evidence" value="ECO:0007669"/>
    <property type="project" value="TreeGrafter"/>
</dbReference>
<dbReference type="GO" id="GO:0000287">
    <property type="term" value="F:magnesium ion binding"/>
    <property type="evidence" value="ECO:0007669"/>
    <property type="project" value="InterPro"/>
</dbReference>
<sequence>MGFGIPAAVGAQMARPEDMVICVSGDGSFMMNVQELGTIKRKQLPLKIVLLDNQRLGMVRQWQQLFFDGPLQRNQPLR</sequence>
<dbReference type="InterPro" id="IPR011766">
    <property type="entry name" value="TPP_enzyme_TPP-bd"/>
</dbReference>
<comment type="similarity">
    <text evidence="1">Belongs to the TPP enzyme family.</text>
</comment>
<dbReference type="GO" id="GO:0050660">
    <property type="term" value="F:flavin adenine dinucleotide binding"/>
    <property type="evidence" value="ECO:0007669"/>
    <property type="project" value="TreeGrafter"/>
</dbReference>
<evidence type="ECO:0000256" key="1">
    <source>
        <dbReference type="ARBA" id="ARBA00007812"/>
    </source>
</evidence>
<dbReference type="Gene3D" id="3.40.50.970">
    <property type="match status" value="1"/>
</dbReference>
<reference evidence="4" key="1">
    <citation type="submission" date="2019-05" db="EMBL/GenBank/DDBJ databases">
        <authorList>
            <consortium name="Pathogen Informatics"/>
        </authorList>
    </citation>
    <scope>NUCLEOTIDE SEQUENCE [LARGE SCALE GENOMIC DNA]</scope>
    <source>
        <strain evidence="4">NCTC12965</strain>
    </source>
</reference>
<proteinExistence type="inferred from homology"/>
<dbReference type="GO" id="GO:0030976">
    <property type="term" value="F:thiamine pyrophosphate binding"/>
    <property type="evidence" value="ECO:0007669"/>
    <property type="project" value="InterPro"/>
</dbReference>
<keyword evidence="2" id="KW-0786">Thiamine pyrophosphate</keyword>
<feature type="domain" description="Thiamine pyrophosphate enzyme TPP-binding" evidence="3">
    <location>
        <begin position="1"/>
        <end position="70"/>
    </location>
</feature>
<protein>
    <submittedName>
        <fullName evidence="4">Acetolactate synthase isozyme 2 large subunit</fullName>
        <ecNumber evidence="4">2.2.1.6</ecNumber>
    </submittedName>
</protein>
<dbReference type="EC" id="2.2.1.6" evidence="4"/>
<gene>
    <name evidence="4" type="primary">ilvG_3</name>
    <name evidence="4" type="ORF">NCTC12965_08848</name>
</gene>
<accession>A0A4U9WPB4</accession>
<keyword evidence="4" id="KW-0808">Transferase</keyword>
<evidence type="ECO:0000256" key="2">
    <source>
        <dbReference type="ARBA" id="ARBA00023052"/>
    </source>
</evidence>
<dbReference type="GO" id="GO:0005948">
    <property type="term" value="C:acetolactate synthase complex"/>
    <property type="evidence" value="ECO:0007669"/>
    <property type="project" value="TreeGrafter"/>
</dbReference>
<dbReference type="GO" id="GO:0003984">
    <property type="term" value="F:acetolactate synthase activity"/>
    <property type="evidence" value="ECO:0007669"/>
    <property type="project" value="UniProtKB-EC"/>
</dbReference>
<dbReference type="AlphaFoldDB" id="A0A4U9WPB4"/>
<dbReference type="SUPFAM" id="SSF52518">
    <property type="entry name" value="Thiamin diphosphate-binding fold (THDP-binding)"/>
    <property type="match status" value="1"/>
</dbReference>
<organism evidence="4">
    <name type="scientific">Serratia fonticola</name>
    <dbReference type="NCBI Taxonomy" id="47917"/>
    <lineage>
        <taxon>Bacteria</taxon>
        <taxon>Pseudomonadati</taxon>
        <taxon>Pseudomonadota</taxon>
        <taxon>Gammaproteobacteria</taxon>
        <taxon>Enterobacterales</taxon>
        <taxon>Yersiniaceae</taxon>
        <taxon>Serratia</taxon>
    </lineage>
</organism>
<dbReference type="PROSITE" id="PS00187">
    <property type="entry name" value="TPP_ENZYMES"/>
    <property type="match status" value="1"/>
</dbReference>
<dbReference type="PANTHER" id="PTHR18968:SF142">
    <property type="entry name" value="ACETOLACTATE SYNTHASE"/>
    <property type="match status" value="1"/>
</dbReference>
<dbReference type="EMBL" id="CABEEZ010000169">
    <property type="protein sequence ID" value="VTR61544.1"/>
    <property type="molecule type" value="Genomic_DNA"/>
</dbReference>
<dbReference type="InterPro" id="IPR045229">
    <property type="entry name" value="TPP_enz"/>
</dbReference>
<dbReference type="InterPro" id="IPR029061">
    <property type="entry name" value="THDP-binding"/>
</dbReference>
<dbReference type="InterPro" id="IPR000399">
    <property type="entry name" value="TPP-bd_CS"/>
</dbReference>